<accession>A0A1S1PRT7</accession>
<name>A0A1S1PRT7_9ACTN</name>
<dbReference type="Proteomes" id="UP000179769">
    <property type="component" value="Unassembled WGS sequence"/>
</dbReference>
<dbReference type="OrthoDB" id="3415124at2"/>
<evidence type="ECO:0000259" key="2">
    <source>
        <dbReference type="Pfam" id="PF13280"/>
    </source>
</evidence>
<dbReference type="EMBL" id="MAXA01000235">
    <property type="protein sequence ID" value="OHV24390.1"/>
    <property type="molecule type" value="Genomic_DNA"/>
</dbReference>
<organism evidence="4 5">
    <name type="scientific">Parafrankia soli</name>
    <dbReference type="NCBI Taxonomy" id="2599596"/>
    <lineage>
        <taxon>Bacteria</taxon>
        <taxon>Bacillati</taxon>
        <taxon>Actinomycetota</taxon>
        <taxon>Actinomycetes</taxon>
        <taxon>Frankiales</taxon>
        <taxon>Frankiaceae</taxon>
        <taxon>Parafrankia</taxon>
    </lineage>
</organism>
<sequence>MAGRRAAALREPRRSADSYLDFVQGLDEAALTAVLRARPDVLEDPPRGVGELVRRLGDADSMLAAVNDLDRDGLLLCDAVMMLGPPVPLDRLVMLLGGSRDGIRAALRPVTRRALLWESDGVVHAFEPFRRLWDDEVAVWHPAAELIPAIAVTDLRRAARGLVPGARVTSSTTWERSARVVGELMADPDGVAAAVQRLPRPARDLLAELVRDPTGLMTGDEPDDALGTGTGAFGTNGFDGGARGRLPAGSNREEAAGVLVESGLLLLVGGEIEVPREVVTVLWAADPEVRLTGPPSLGPAGADRADETFAAGIQAAAGHALRSVAALLAEAERAPLAALKKGGIGTRERARLARTLALAEDELPLWIDVAHAAGLLAREEGGYAPTGEYPGWRGSDVGRRWAVLALAWFLLDQSPTHREIDSGRDQPPPLPLASGAGRVRRTLLTTASPGRSLAAAGSHLEWFLPLHGYDRPQLANKRQAAVREAELLGVAAEDTVSDLGVAVCEVLAAAPLDPTGQMRAHQYGFPTPTLAGFVTETLGPLVDELARRCGRALPGDASTMILQSDLTATVAGQPNHAIARLLADAAVSESRGAAGMWRFTSASIRGALDVGWSAQELLDELRAGAAHEVPQGLEYLVADVARRHGHIRARAVRAAVVADEATINEILATRALRSLDLRRLAPTVAACGADAENVAERLRAAGMAPVVEDEHGTVVIRGRPGGPPASGRDAAAGAASERGSVGSVGSTGESGTWAAPADVARRILANRAGAGDAARADPRVVRQLGRLNPRLTLAERQLLAAALDHGEIVTIIYRDRFERRTSRLIAPVELLGGRLDSWCHLREARREFAVARIEGVTTG</sequence>
<dbReference type="AlphaFoldDB" id="A0A1S1PRT7"/>
<feature type="compositionally biased region" description="Low complexity" evidence="1">
    <location>
        <begin position="725"/>
        <end position="752"/>
    </location>
</feature>
<dbReference type="Pfam" id="PF13280">
    <property type="entry name" value="WYL"/>
    <property type="match status" value="1"/>
</dbReference>
<evidence type="ECO:0000256" key="1">
    <source>
        <dbReference type="SAM" id="MobiDB-lite"/>
    </source>
</evidence>
<protein>
    <submittedName>
        <fullName evidence="4">Uncharacterized protein</fullName>
    </submittedName>
</protein>
<dbReference type="RefSeq" id="WP_071065569.1">
    <property type="nucleotide sequence ID" value="NZ_MAXA01000235.1"/>
</dbReference>
<evidence type="ECO:0000259" key="3">
    <source>
        <dbReference type="Pfam" id="PF13625"/>
    </source>
</evidence>
<proteinExistence type="predicted"/>
<evidence type="ECO:0000313" key="5">
    <source>
        <dbReference type="Proteomes" id="UP000179769"/>
    </source>
</evidence>
<dbReference type="InterPro" id="IPR032830">
    <property type="entry name" value="XPB/Ssl2_N"/>
</dbReference>
<feature type="region of interest" description="Disordered" evidence="1">
    <location>
        <begin position="718"/>
        <end position="752"/>
    </location>
</feature>
<comment type="caution">
    <text evidence="4">The sequence shown here is derived from an EMBL/GenBank/DDBJ whole genome shotgun (WGS) entry which is preliminary data.</text>
</comment>
<feature type="domain" description="Helicase XPB/Ssl2 N-terminal" evidence="3">
    <location>
        <begin position="560"/>
        <end position="681"/>
    </location>
</feature>
<feature type="domain" description="WYL" evidence="2">
    <location>
        <begin position="798"/>
        <end position="857"/>
    </location>
</feature>
<dbReference type="InterPro" id="IPR026881">
    <property type="entry name" value="WYL_dom"/>
</dbReference>
<evidence type="ECO:0000313" key="4">
    <source>
        <dbReference type="EMBL" id="OHV24390.1"/>
    </source>
</evidence>
<dbReference type="Pfam" id="PF13625">
    <property type="entry name" value="Helicase_C_3"/>
    <property type="match status" value="1"/>
</dbReference>
<gene>
    <name evidence="4" type="ORF">BBK14_05925</name>
</gene>
<reference evidence="5" key="1">
    <citation type="submission" date="2016-07" db="EMBL/GenBank/DDBJ databases">
        <title>Frankia sp. NRRL B-16219 Genome sequencing.</title>
        <authorList>
            <person name="Ghodhbane-Gtari F."/>
            <person name="Swanson E."/>
            <person name="Gueddou A."/>
            <person name="Louati M."/>
            <person name="Nouioui I."/>
            <person name="Hezbri K."/>
            <person name="Abebe-Akele F."/>
            <person name="Simpson S."/>
            <person name="Morris K."/>
            <person name="Thomas K."/>
            <person name="Gtari M."/>
            <person name="Tisa L.S."/>
        </authorList>
    </citation>
    <scope>NUCLEOTIDE SEQUENCE [LARGE SCALE GENOMIC DNA]</scope>
    <source>
        <strain evidence="5">NRRL B-16219</strain>
    </source>
</reference>
<keyword evidence="5" id="KW-1185">Reference proteome</keyword>